<feature type="region of interest" description="Disordered" evidence="1">
    <location>
        <begin position="78"/>
        <end position="135"/>
    </location>
</feature>
<dbReference type="EMBL" id="JAUJLE010000561">
    <property type="protein sequence ID" value="KAK0953283.1"/>
    <property type="molecule type" value="Genomic_DNA"/>
</dbReference>
<evidence type="ECO:0000313" key="2">
    <source>
        <dbReference type="EMBL" id="KAK0953283.1"/>
    </source>
</evidence>
<proteinExistence type="predicted"/>
<feature type="non-terminal residue" evidence="2">
    <location>
        <position position="135"/>
    </location>
</feature>
<feature type="compositionally biased region" description="Gly residues" evidence="1">
    <location>
        <begin position="108"/>
        <end position="119"/>
    </location>
</feature>
<keyword evidence="3" id="KW-1185">Reference proteome</keyword>
<dbReference type="AlphaFoldDB" id="A0AAN6H3I0"/>
<reference evidence="2" key="1">
    <citation type="submission" date="2023-06" db="EMBL/GenBank/DDBJ databases">
        <title>Black Yeasts Isolated from many extreme environments.</title>
        <authorList>
            <person name="Coleine C."/>
            <person name="Stajich J.E."/>
            <person name="Selbmann L."/>
        </authorList>
    </citation>
    <scope>NUCLEOTIDE SEQUENCE</scope>
    <source>
        <strain evidence="2">CCFEE 5200</strain>
    </source>
</reference>
<sequence length="135" mass="14128">MSKRNGYHIRALDIHNPNTFPKSTVQREPLIYPTPKSRYTQRSHIHYTLIPNPATTPIGADIPIIGLPALDPALEPVLDPVLDPARDLTDSPTNPPEPPTDGNPSGKVGNGTLGGGAGGPSPTTGIPKSNSGSEA</sequence>
<gene>
    <name evidence="2" type="ORF">LTR91_023939</name>
</gene>
<name>A0AAN6H3I0_9PEZI</name>
<organism evidence="2 3">
    <name type="scientific">Friedmanniomyces endolithicus</name>
    <dbReference type="NCBI Taxonomy" id="329885"/>
    <lineage>
        <taxon>Eukaryota</taxon>
        <taxon>Fungi</taxon>
        <taxon>Dikarya</taxon>
        <taxon>Ascomycota</taxon>
        <taxon>Pezizomycotina</taxon>
        <taxon>Dothideomycetes</taxon>
        <taxon>Dothideomycetidae</taxon>
        <taxon>Mycosphaerellales</taxon>
        <taxon>Teratosphaeriaceae</taxon>
        <taxon>Friedmanniomyces</taxon>
    </lineage>
</organism>
<dbReference type="Proteomes" id="UP001175353">
    <property type="component" value="Unassembled WGS sequence"/>
</dbReference>
<accession>A0AAN6H3I0</accession>
<evidence type="ECO:0000313" key="3">
    <source>
        <dbReference type="Proteomes" id="UP001175353"/>
    </source>
</evidence>
<evidence type="ECO:0000256" key="1">
    <source>
        <dbReference type="SAM" id="MobiDB-lite"/>
    </source>
</evidence>
<comment type="caution">
    <text evidence="2">The sequence shown here is derived from an EMBL/GenBank/DDBJ whole genome shotgun (WGS) entry which is preliminary data.</text>
</comment>
<protein>
    <submittedName>
        <fullName evidence="2">Uncharacterized protein</fullName>
    </submittedName>
</protein>